<dbReference type="RefSeq" id="WP_124945609.1">
    <property type="nucleotide sequence ID" value="NZ_BHVT01000017.1"/>
</dbReference>
<comment type="caution">
    <text evidence="1">The sequence shown here is derived from an EMBL/GenBank/DDBJ whole genome shotgun (WGS) entry which is preliminary data.</text>
</comment>
<reference evidence="1 2" key="1">
    <citation type="submission" date="2019-03" db="EMBL/GenBank/DDBJ databases">
        <title>Genomic Encyclopedia of Type Strains, Phase IV (KMG-IV): sequencing the most valuable type-strain genomes for metagenomic binning, comparative biology and taxonomic classification.</title>
        <authorList>
            <person name="Goeker M."/>
        </authorList>
    </citation>
    <scope>NUCLEOTIDE SEQUENCE [LARGE SCALE GENOMIC DNA]</scope>
    <source>
        <strain evidence="1 2">DSM 100309</strain>
    </source>
</reference>
<protein>
    <submittedName>
        <fullName evidence="1">Uncharacterized protein</fullName>
    </submittedName>
</protein>
<accession>A0A4R3Y586</accession>
<dbReference type="OrthoDB" id="8533924at2"/>
<gene>
    <name evidence="1" type="ORF">EDC63_10574</name>
</gene>
<evidence type="ECO:0000313" key="2">
    <source>
        <dbReference type="Proteomes" id="UP000295367"/>
    </source>
</evidence>
<dbReference type="Proteomes" id="UP000295367">
    <property type="component" value="Unassembled WGS sequence"/>
</dbReference>
<proteinExistence type="predicted"/>
<keyword evidence="2" id="KW-1185">Reference proteome</keyword>
<sequence>MTQETVISVSLKAYLQLLKKNEIKKSDVARSEHFARLIISKLGEQTITSVAYRNAVNLMLNSIPDMYRSHASTVARELFPFLTSDFKSVALLMSTGNYRGIRENCEVLFDCNIKSIDEMLKITEVAILSERESAIHSRYLSYLSTLGIAQQAIHTRARLSKAVMYLTRNIDLDNKSYSALLDSMLPLFSLEETKKYLVSIAREFYFFLNEDINAPAQAAASFEKSNTTISKQPQQS</sequence>
<name>A0A4R3Y586_9PROT</name>
<organism evidence="1 2">
    <name type="scientific">Sulfurirhabdus autotrophica</name>
    <dbReference type="NCBI Taxonomy" id="1706046"/>
    <lineage>
        <taxon>Bacteria</taxon>
        <taxon>Pseudomonadati</taxon>
        <taxon>Pseudomonadota</taxon>
        <taxon>Betaproteobacteria</taxon>
        <taxon>Nitrosomonadales</taxon>
        <taxon>Sulfuricellaceae</taxon>
        <taxon>Sulfurirhabdus</taxon>
    </lineage>
</organism>
<dbReference type="AlphaFoldDB" id="A0A4R3Y586"/>
<dbReference type="EMBL" id="SMCO01000005">
    <property type="protein sequence ID" value="TCV87405.1"/>
    <property type="molecule type" value="Genomic_DNA"/>
</dbReference>
<evidence type="ECO:0000313" key="1">
    <source>
        <dbReference type="EMBL" id="TCV87405.1"/>
    </source>
</evidence>